<organism evidence="2 3">
    <name type="scientific">Thelohanellus kitauei</name>
    <name type="common">Myxosporean</name>
    <dbReference type="NCBI Taxonomy" id="669202"/>
    <lineage>
        <taxon>Eukaryota</taxon>
        <taxon>Metazoa</taxon>
        <taxon>Cnidaria</taxon>
        <taxon>Myxozoa</taxon>
        <taxon>Myxosporea</taxon>
        <taxon>Bivalvulida</taxon>
        <taxon>Platysporina</taxon>
        <taxon>Myxobolidae</taxon>
        <taxon>Thelohanellus</taxon>
    </lineage>
</organism>
<sequence>MGHSHHLGFRHRPISTTDLIIGAVAVGVVSLILMIAVCWRRRLLCFAWRKSSAPLIEDYSKTPICYGSSDKEDSPSLKKEALLPINKCPQSTDLNPFTIE</sequence>
<accession>A0A0C2MNX7</accession>
<name>A0A0C2MNX7_THEKT</name>
<keyword evidence="3" id="KW-1185">Reference proteome</keyword>
<dbReference type="Proteomes" id="UP000031668">
    <property type="component" value="Unassembled WGS sequence"/>
</dbReference>
<keyword evidence="1" id="KW-0472">Membrane</keyword>
<feature type="transmembrane region" description="Helical" evidence="1">
    <location>
        <begin position="20"/>
        <end position="39"/>
    </location>
</feature>
<proteinExistence type="predicted"/>
<evidence type="ECO:0000313" key="3">
    <source>
        <dbReference type="Proteomes" id="UP000031668"/>
    </source>
</evidence>
<dbReference type="AlphaFoldDB" id="A0A0C2MNX7"/>
<evidence type="ECO:0000313" key="2">
    <source>
        <dbReference type="EMBL" id="KII68946.1"/>
    </source>
</evidence>
<gene>
    <name evidence="2" type="ORF">RF11_13559</name>
</gene>
<evidence type="ECO:0000256" key="1">
    <source>
        <dbReference type="SAM" id="Phobius"/>
    </source>
</evidence>
<keyword evidence="1" id="KW-1133">Transmembrane helix</keyword>
<keyword evidence="1" id="KW-0812">Transmembrane</keyword>
<protein>
    <submittedName>
        <fullName evidence="2">Uncharacterized protein</fullName>
    </submittedName>
</protein>
<reference evidence="2 3" key="1">
    <citation type="journal article" date="2014" name="Genome Biol. Evol.">
        <title>The genome of the myxosporean Thelohanellus kitauei shows adaptations to nutrient acquisition within its fish host.</title>
        <authorList>
            <person name="Yang Y."/>
            <person name="Xiong J."/>
            <person name="Zhou Z."/>
            <person name="Huo F."/>
            <person name="Miao W."/>
            <person name="Ran C."/>
            <person name="Liu Y."/>
            <person name="Zhang J."/>
            <person name="Feng J."/>
            <person name="Wang M."/>
            <person name="Wang M."/>
            <person name="Wang L."/>
            <person name="Yao B."/>
        </authorList>
    </citation>
    <scope>NUCLEOTIDE SEQUENCE [LARGE SCALE GENOMIC DNA]</scope>
    <source>
        <strain evidence="2">Wuqing</strain>
    </source>
</reference>
<comment type="caution">
    <text evidence="2">The sequence shown here is derived from an EMBL/GenBank/DDBJ whole genome shotgun (WGS) entry which is preliminary data.</text>
</comment>
<dbReference type="EMBL" id="JWZT01002662">
    <property type="protein sequence ID" value="KII68946.1"/>
    <property type="molecule type" value="Genomic_DNA"/>
</dbReference>